<dbReference type="Proteomes" id="UP000521872">
    <property type="component" value="Unassembled WGS sequence"/>
</dbReference>
<organism evidence="1 2">
    <name type="scientific">Agrocybe pediades</name>
    <dbReference type="NCBI Taxonomy" id="84607"/>
    <lineage>
        <taxon>Eukaryota</taxon>
        <taxon>Fungi</taxon>
        <taxon>Dikarya</taxon>
        <taxon>Basidiomycota</taxon>
        <taxon>Agaricomycotina</taxon>
        <taxon>Agaricomycetes</taxon>
        <taxon>Agaricomycetidae</taxon>
        <taxon>Agaricales</taxon>
        <taxon>Agaricineae</taxon>
        <taxon>Strophariaceae</taxon>
        <taxon>Agrocybe</taxon>
    </lineage>
</organism>
<gene>
    <name evidence="1" type="ORF">D9613_008151</name>
</gene>
<sequence>MSSLPPTLPPENQAVSAYASAYEFCLRVEHALTNLLADTTMNGEEIRLHLVYIRILGYLLHYMPTRAGLDNLTHEIQISTSDNDLVELGQTYYGHILRTNPTWKAEPRTYRTSMQSYTLSQRRRLESYAIEKVYEGIYQCKQALSRDKFCCVISGSYDADALLENVELRNKYSAQVPRPENTFTECAHIFSGAINSDVEPGTAQKRDHAATIRSFGYCFGCSGIHDELKGANIHRLENVMTLDHPLYCFFDRLRLWFVATDQPNQYRVSTSDEIVPYKDKLVTFETDDPVNLPVPSPVYLAIHAACAQAAQLSGAAKCIEKYYEDMEELQEAMEVLSPDDGSSSGLLDHTLFGLQISAYQQGDPPANPSFRGASVCF</sequence>
<keyword evidence="2" id="KW-1185">Reference proteome</keyword>
<dbReference type="EMBL" id="JAACJL010000045">
    <property type="protein sequence ID" value="KAF4614267.1"/>
    <property type="molecule type" value="Genomic_DNA"/>
</dbReference>
<reference evidence="1 2" key="1">
    <citation type="submission" date="2019-12" db="EMBL/GenBank/DDBJ databases">
        <authorList>
            <person name="Floudas D."/>
            <person name="Bentzer J."/>
            <person name="Ahren D."/>
            <person name="Johansson T."/>
            <person name="Persson P."/>
            <person name="Tunlid A."/>
        </authorList>
    </citation>
    <scope>NUCLEOTIDE SEQUENCE [LARGE SCALE GENOMIC DNA]</scope>
    <source>
        <strain evidence="1 2">CBS 102.39</strain>
    </source>
</reference>
<protein>
    <recommendedName>
        <fullName evidence="3">HNH nuclease domain-containing protein</fullName>
    </recommendedName>
</protein>
<accession>A0A8H4QN96</accession>
<evidence type="ECO:0008006" key="3">
    <source>
        <dbReference type="Google" id="ProtNLM"/>
    </source>
</evidence>
<comment type="caution">
    <text evidence="1">The sequence shown here is derived from an EMBL/GenBank/DDBJ whole genome shotgun (WGS) entry which is preliminary data.</text>
</comment>
<name>A0A8H4QN96_9AGAR</name>
<evidence type="ECO:0000313" key="1">
    <source>
        <dbReference type="EMBL" id="KAF4614267.1"/>
    </source>
</evidence>
<proteinExistence type="predicted"/>
<dbReference type="AlphaFoldDB" id="A0A8H4QN96"/>
<evidence type="ECO:0000313" key="2">
    <source>
        <dbReference type="Proteomes" id="UP000521872"/>
    </source>
</evidence>